<protein>
    <recommendedName>
        <fullName evidence="9">Polysaccharide biosynthesis protein</fullName>
    </recommendedName>
</protein>
<dbReference type="RefSeq" id="WP_157825935.1">
    <property type="nucleotide sequence ID" value="NZ_CP021552.1"/>
</dbReference>
<feature type="transmembrane region" description="Helical" evidence="6">
    <location>
        <begin position="142"/>
        <end position="164"/>
    </location>
</feature>
<keyword evidence="3 6" id="KW-0812">Transmembrane</keyword>
<keyword evidence="4 6" id="KW-1133">Transmembrane helix</keyword>
<organism evidence="7 8">
    <name type="scientific">Bifidobacterium breve</name>
    <dbReference type="NCBI Taxonomy" id="1685"/>
    <lineage>
        <taxon>Bacteria</taxon>
        <taxon>Bacillati</taxon>
        <taxon>Actinomycetota</taxon>
        <taxon>Actinomycetes</taxon>
        <taxon>Bifidobacteriales</taxon>
        <taxon>Bifidobacteriaceae</taxon>
        <taxon>Bifidobacterium</taxon>
    </lineage>
</organism>
<feature type="transmembrane region" description="Helical" evidence="6">
    <location>
        <begin position="322"/>
        <end position="344"/>
    </location>
</feature>
<evidence type="ECO:0000313" key="7">
    <source>
        <dbReference type="EMBL" id="AUE18045.1"/>
    </source>
</evidence>
<feature type="transmembrane region" description="Helical" evidence="6">
    <location>
        <begin position="410"/>
        <end position="427"/>
    </location>
</feature>
<feature type="transmembrane region" description="Helical" evidence="6">
    <location>
        <begin position="110"/>
        <end position="130"/>
    </location>
</feature>
<dbReference type="GO" id="GO:0005886">
    <property type="term" value="C:plasma membrane"/>
    <property type="evidence" value="ECO:0007669"/>
    <property type="project" value="UniProtKB-SubCell"/>
</dbReference>
<dbReference type="AlphaFoldDB" id="A0AAN1IEQ2"/>
<feature type="transmembrane region" description="Helical" evidence="6">
    <location>
        <begin position="433"/>
        <end position="450"/>
    </location>
</feature>
<evidence type="ECO:0000256" key="1">
    <source>
        <dbReference type="ARBA" id="ARBA00004651"/>
    </source>
</evidence>
<dbReference type="PANTHER" id="PTHR30250:SF11">
    <property type="entry name" value="O-ANTIGEN TRANSPORTER-RELATED"/>
    <property type="match status" value="1"/>
</dbReference>
<proteinExistence type="predicted"/>
<gene>
    <name evidence="7" type="ORF">DRBB29_0476</name>
</gene>
<comment type="subcellular location">
    <subcellularLocation>
        <location evidence="1">Cell membrane</location>
        <topology evidence="1">Multi-pass membrane protein</topology>
    </subcellularLocation>
</comment>
<feature type="transmembrane region" description="Helical" evidence="6">
    <location>
        <begin position="250"/>
        <end position="272"/>
    </location>
</feature>
<feature type="transmembrane region" description="Helical" evidence="6">
    <location>
        <begin position="170"/>
        <end position="190"/>
    </location>
</feature>
<evidence type="ECO:0000256" key="3">
    <source>
        <dbReference type="ARBA" id="ARBA00022692"/>
    </source>
</evidence>
<feature type="transmembrane region" description="Helical" evidence="6">
    <location>
        <begin position="40"/>
        <end position="64"/>
    </location>
</feature>
<dbReference type="PANTHER" id="PTHR30250">
    <property type="entry name" value="PST FAMILY PREDICTED COLANIC ACID TRANSPORTER"/>
    <property type="match status" value="1"/>
</dbReference>
<evidence type="ECO:0000313" key="8">
    <source>
        <dbReference type="Proteomes" id="UP000232496"/>
    </source>
</evidence>
<feature type="transmembrane region" description="Helical" evidence="6">
    <location>
        <begin position="380"/>
        <end position="398"/>
    </location>
</feature>
<keyword evidence="2" id="KW-1003">Cell membrane</keyword>
<dbReference type="EMBL" id="CP023198">
    <property type="protein sequence ID" value="AUE18045.1"/>
    <property type="molecule type" value="Genomic_DNA"/>
</dbReference>
<evidence type="ECO:0000256" key="2">
    <source>
        <dbReference type="ARBA" id="ARBA00022475"/>
    </source>
</evidence>
<name>A0AAN1IEQ2_BIFBR</name>
<sequence length="464" mass="52927">MKEFSKNLIIALIAQSISFLASIVMSLLVPKILSVEQFGYWQLFLLYNTYVGFSLLGLNGGIYLTEGGKKRSTVNRALVGSQIRFGIISQLFVSLLFIISSFFLVDQQDRLFVCISTAVYLIISNTNDLIGYLFQAINETRLFSLSTTIDRVLYLVVLVFLVGIFRTDSYRPYIILFICTKTIALFYSLFKGKDFLISENLPIDVTVREVIKSVRIGIKLSLSTIAGSLILGAERFMIDSHMGINVFSKVSFSLSMANFFLLFSSQFAMVLFPELRRVDTRSLSSSFVRIDSILSLILPAIYILYFPLSIFINLWLPHYNDSLIYLGLMIPLCIYDGKMNIVGTTYYKVLRQEGKLLMVNIVAMFISFSLGAVACFVLNNLFLTLLSAVFAIILRSWYSEYNFYIYFNKKRVVSFAFELGLTILFYVSVYLGGYGFGLILVCYILYVFFYRKFIVGEIKKIVKH</sequence>
<evidence type="ECO:0008006" key="9">
    <source>
        <dbReference type="Google" id="ProtNLM"/>
    </source>
</evidence>
<dbReference type="InterPro" id="IPR050833">
    <property type="entry name" value="Poly_Biosynth_Transport"/>
</dbReference>
<dbReference type="Proteomes" id="UP000232496">
    <property type="component" value="Chromosome"/>
</dbReference>
<evidence type="ECO:0000256" key="5">
    <source>
        <dbReference type="ARBA" id="ARBA00023136"/>
    </source>
</evidence>
<feature type="transmembrane region" description="Helical" evidence="6">
    <location>
        <begin position="7"/>
        <end position="28"/>
    </location>
</feature>
<reference evidence="7 8" key="1">
    <citation type="submission" date="2017-09" db="EMBL/GenBank/DDBJ databases">
        <title>Comparative genomics and methylome analysis of the gut commensal Bifidobacterium breve.</title>
        <authorList>
            <person name="Bottacini F."/>
            <person name="Morrissey R."/>
            <person name="Roberts R.J."/>
            <person name="James K."/>
            <person name="van Breen J."/>
            <person name="Egan M."/>
            <person name="Lambert J."/>
            <person name="van Limpt K."/>
            <person name="Stanton C."/>
            <person name="Knol J."/>
            <person name="O' Connell Motherway M."/>
            <person name="van Sinderen D."/>
        </authorList>
    </citation>
    <scope>NUCLEOTIDE SEQUENCE [LARGE SCALE GENOMIC DNA]</scope>
    <source>
        <strain evidence="7 8">DRBB29</strain>
    </source>
</reference>
<evidence type="ECO:0000256" key="4">
    <source>
        <dbReference type="ARBA" id="ARBA00022989"/>
    </source>
</evidence>
<feature type="transmembrane region" description="Helical" evidence="6">
    <location>
        <begin position="356"/>
        <end position="374"/>
    </location>
</feature>
<feature type="transmembrane region" description="Helical" evidence="6">
    <location>
        <begin position="85"/>
        <end position="104"/>
    </location>
</feature>
<keyword evidence="5 6" id="KW-0472">Membrane</keyword>
<evidence type="ECO:0000256" key="6">
    <source>
        <dbReference type="SAM" id="Phobius"/>
    </source>
</evidence>
<accession>A0AAN1IEQ2</accession>
<feature type="transmembrane region" description="Helical" evidence="6">
    <location>
        <begin position="293"/>
        <end position="316"/>
    </location>
</feature>
<feature type="transmembrane region" description="Helical" evidence="6">
    <location>
        <begin position="216"/>
        <end position="238"/>
    </location>
</feature>